<comment type="caution">
    <text evidence="1">The sequence shown here is derived from an EMBL/GenBank/DDBJ whole genome shotgun (WGS) entry which is preliminary data.</text>
</comment>
<reference evidence="1 2" key="1">
    <citation type="journal article" date="2015" name="Nature">
        <title>rRNA introns, odd ribosomes, and small enigmatic genomes across a large radiation of phyla.</title>
        <authorList>
            <person name="Brown C.T."/>
            <person name="Hug L.A."/>
            <person name="Thomas B.C."/>
            <person name="Sharon I."/>
            <person name="Castelle C.J."/>
            <person name="Singh A."/>
            <person name="Wilkins M.J."/>
            <person name="Williams K.H."/>
            <person name="Banfield J.F."/>
        </authorList>
    </citation>
    <scope>NUCLEOTIDE SEQUENCE [LARGE SCALE GENOMIC DNA]</scope>
</reference>
<evidence type="ECO:0000313" key="2">
    <source>
        <dbReference type="Proteomes" id="UP000033977"/>
    </source>
</evidence>
<dbReference type="AlphaFoldDB" id="A0A0G1IE03"/>
<gene>
    <name evidence="1" type="ORF">UW49_C0004G0070</name>
</gene>
<proteinExistence type="predicted"/>
<sequence>MPVDNVLSDFWSRPWKCGVYYNRHHRRRGFITWLKMGGWTREGIKQEAENRKVPLERVYKEHLRRHRYNPECFLSRAESV</sequence>
<accession>A0A0G1IE03</accession>
<dbReference type="Proteomes" id="UP000033977">
    <property type="component" value="Unassembled WGS sequence"/>
</dbReference>
<organism evidence="1 2">
    <name type="scientific">Candidatus Giovannonibacteria bacterium GW2011_GWB1_44_23</name>
    <dbReference type="NCBI Taxonomy" id="1618652"/>
    <lineage>
        <taxon>Bacteria</taxon>
        <taxon>Candidatus Giovannoniibacteriota</taxon>
    </lineage>
</organism>
<evidence type="ECO:0000313" key="1">
    <source>
        <dbReference type="EMBL" id="KKT57455.1"/>
    </source>
</evidence>
<protein>
    <submittedName>
        <fullName evidence="1">Uncharacterized protein</fullName>
    </submittedName>
</protein>
<name>A0A0G1IE03_9BACT</name>
<dbReference type="EMBL" id="LCIN01000004">
    <property type="protein sequence ID" value="KKT57455.1"/>
    <property type="molecule type" value="Genomic_DNA"/>
</dbReference>